<feature type="compositionally biased region" description="Low complexity" evidence="2">
    <location>
        <begin position="17"/>
        <end position="28"/>
    </location>
</feature>
<dbReference type="GO" id="GO:0016787">
    <property type="term" value="F:hydrolase activity"/>
    <property type="evidence" value="ECO:0007669"/>
    <property type="project" value="UniProtKB-KW"/>
</dbReference>
<sequence length="199" mass="21166">MWLMRDGSRTELPPQPSAAQAFSATPGAVGPPPTSSPASPPAVPAMSASTPIRIRIPAIRVEARVIALGLDSSDHLEAPPADDNNLVGWYQGGVTPGQAGTAVMAGHVDNKRGLSVFYSLGRLHPGAEVEIERKDHAVAVFAVDAVELYPKDHYPSDKVYAQAHRPELRLITCGGAFSKKTGYLGNVVAYAHLTRTRPR</sequence>
<keyword evidence="4" id="KW-1185">Reference proteome</keyword>
<name>A0A2V4NF98_9ACTN</name>
<dbReference type="NCBIfam" id="NF033748">
    <property type="entry name" value="class_F_sortase"/>
    <property type="match status" value="1"/>
</dbReference>
<accession>A0A2V4NF98</accession>
<gene>
    <name evidence="3" type="ORF">C7C46_12875</name>
</gene>
<dbReference type="EMBL" id="PYBW01000039">
    <property type="protein sequence ID" value="PYC80599.1"/>
    <property type="molecule type" value="Genomic_DNA"/>
</dbReference>
<proteinExistence type="predicted"/>
<dbReference type="CDD" id="cd05829">
    <property type="entry name" value="Sortase_F"/>
    <property type="match status" value="1"/>
</dbReference>
<evidence type="ECO:0000313" key="3">
    <source>
        <dbReference type="EMBL" id="PYC80599.1"/>
    </source>
</evidence>
<feature type="region of interest" description="Disordered" evidence="2">
    <location>
        <begin position="1"/>
        <end position="46"/>
    </location>
</feature>
<organism evidence="3 4">
    <name type="scientific">Streptomyces tateyamensis</name>
    <dbReference type="NCBI Taxonomy" id="565073"/>
    <lineage>
        <taxon>Bacteria</taxon>
        <taxon>Bacillati</taxon>
        <taxon>Actinomycetota</taxon>
        <taxon>Actinomycetes</taxon>
        <taxon>Kitasatosporales</taxon>
        <taxon>Streptomycetaceae</taxon>
        <taxon>Streptomyces</taxon>
    </lineage>
</organism>
<dbReference type="InterPro" id="IPR042001">
    <property type="entry name" value="Sortase_F"/>
</dbReference>
<dbReference type="OrthoDB" id="525039at2"/>
<dbReference type="InterPro" id="IPR005754">
    <property type="entry name" value="Sortase"/>
</dbReference>
<keyword evidence="1" id="KW-0378">Hydrolase</keyword>
<protein>
    <submittedName>
        <fullName evidence="3">Class F sortase</fullName>
    </submittedName>
</protein>
<reference evidence="3 4" key="1">
    <citation type="submission" date="2018-03" db="EMBL/GenBank/DDBJ databases">
        <title>Bioinformatic expansion and discovery of thiopeptide antibiotics.</title>
        <authorList>
            <person name="Schwalen C.J."/>
            <person name="Hudson G.A."/>
            <person name="Mitchell D.A."/>
        </authorList>
    </citation>
    <scope>NUCLEOTIDE SEQUENCE [LARGE SCALE GENOMIC DNA]</scope>
    <source>
        <strain evidence="3 4">ATCC 21389</strain>
    </source>
</reference>
<dbReference type="Proteomes" id="UP000248039">
    <property type="component" value="Unassembled WGS sequence"/>
</dbReference>
<evidence type="ECO:0000313" key="4">
    <source>
        <dbReference type="Proteomes" id="UP000248039"/>
    </source>
</evidence>
<feature type="compositionally biased region" description="Pro residues" evidence="2">
    <location>
        <begin position="29"/>
        <end position="43"/>
    </location>
</feature>
<dbReference type="AlphaFoldDB" id="A0A2V4NF98"/>
<dbReference type="InterPro" id="IPR023365">
    <property type="entry name" value="Sortase_dom-sf"/>
</dbReference>
<dbReference type="SUPFAM" id="SSF63817">
    <property type="entry name" value="Sortase"/>
    <property type="match status" value="1"/>
</dbReference>
<evidence type="ECO:0000256" key="1">
    <source>
        <dbReference type="ARBA" id="ARBA00022801"/>
    </source>
</evidence>
<dbReference type="Pfam" id="PF04203">
    <property type="entry name" value="Sortase"/>
    <property type="match status" value="1"/>
</dbReference>
<evidence type="ECO:0000256" key="2">
    <source>
        <dbReference type="SAM" id="MobiDB-lite"/>
    </source>
</evidence>
<comment type="caution">
    <text evidence="3">The sequence shown here is derived from an EMBL/GenBank/DDBJ whole genome shotgun (WGS) entry which is preliminary data.</text>
</comment>
<dbReference type="Gene3D" id="2.40.260.10">
    <property type="entry name" value="Sortase"/>
    <property type="match status" value="1"/>
</dbReference>